<protein>
    <recommendedName>
        <fullName evidence="4">Anti-sigma-D factor RsdA sigma factor binding region domain-containing protein</fullName>
    </recommendedName>
</protein>
<comment type="caution">
    <text evidence="2">The sequence shown here is derived from an EMBL/GenBank/DDBJ whole genome shotgun (WGS) entry which is preliminary data.</text>
</comment>
<proteinExistence type="predicted"/>
<dbReference type="AlphaFoldDB" id="A0A2N6SZG9"/>
<feature type="region of interest" description="Disordered" evidence="1">
    <location>
        <begin position="1"/>
        <end position="40"/>
    </location>
</feature>
<dbReference type="RefSeq" id="WP_102212629.1">
    <property type="nucleotide sequence ID" value="NZ_PNHF01000010.1"/>
</dbReference>
<reference evidence="2 3" key="1">
    <citation type="submission" date="2017-09" db="EMBL/GenBank/DDBJ databases">
        <title>Bacterial strain isolated from the female urinary microbiota.</title>
        <authorList>
            <person name="Thomas-White K."/>
            <person name="Kumar N."/>
            <person name="Forster S."/>
            <person name="Putonti C."/>
            <person name="Lawley T."/>
            <person name="Wolfe A.J."/>
        </authorList>
    </citation>
    <scope>NUCLEOTIDE SEQUENCE [LARGE SCALE GENOMIC DNA]</scope>
    <source>
        <strain evidence="2 3">UMB0908</strain>
    </source>
</reference>
<feature type="compositionally biased region" description="Polar residues" evidence="1">
    <location>
        <begin position="301"/>
        <end position="317"/>
    </location>
</feature>
<accession>A0A2N6SZG9</accession>
<evidence type="ECO:0000313" key="2">
    <source>
        <dbReference type="EMBL" id="PMC62478.1"/>
    </source>
</evidence>
<feature type="compositionally biased region" description="Basic and acidic residues" evidence="1">
    <location>
        <begin position="1"/>
        <end position="27"/>
    </location>
</feature>
<feature type="region of interest" description="Disordered" evidence="1">
    <location>
        <begin position="259"/>
        <end position="340"/>
    </location>
</feature>
<evidence type="ECO:0000313" key="3">
    <source>
        <dbReference type="Proteomes" id="UP000235363"/>
    </source>
</evidence>
<name>A0A2N6SZG9_9CORY</name>
<evidence type="ECO:0000256" key="1">
    <source>
        <dbReference type="SAM" id="MobiDB-lite"/>
    </source>
</evidence>
<gene>
    <name evidence="2" type="ORF">CJ204_05660</name>
</gene>
<sequence length="340" mass="35417">MDELGKHEKEAEMVDRRDRRYAGRDDAVSGVERMPTPQELAADDRFLDDLAAGRRDVSGAGVYGTDSYLASLIADARDAADSELPPLPAIDPGVAVAHRDVVDVEVVPADADAVVVVDAAADADSDSGDAVPGGAANGGGAVVRGPSSWWKPSRMGSALIGAAASLALVAGGLSAVHSAAPGSALWPARTAMFGDRSVEMELASTLDEAGAASDAGDVERAQELLERAERLMAEVGEADRPALESQMRETVEKVRTVTRAPETVTNERTTTRRETQTLEPGTVTHTEVRTETVTETVTRSADPSSSVTSKSEGTPLNNGHLPAPTIDPEPLGPMPPIPGQ</sequence>
<evidence type="ECO:0008006" key="4">
    <source>
        <dbReference type="Google" id="ProtNLM"/>
    </source>
</evidence>
<organism evidence="2 3">
    <name type="scientific">Corynebacterium xerosis</name>
    <dbReference type="NCBI Taxonomy" id="1725"/>
    <lineage>
        <taxon>Bacteria</taxon>
        <taxon>Bacillati</taxon>
        <taxon>Actinomycetota</taxon>
        <taxon>Actinomycetes</taxon>
        <taxon>Mycobacteriales</taxon>
        <taxon>Corynebacteriaceae</taxon>
        <taxon>Corynebacterium</taxon>
    </lineage>
</organism>
<dbReference type="STRING" id="1725.WU86_11150"/>
<dbReference type="Proteomes" id="UP000235363">
    <property type="component" value="Unassembled WGS sequence"/>
</dbReference>
<dbReference type="EMBL" id="PNHF01000010">
    <property type="protein sequence ID" value="PMC62478.1"/>
    <property type="molecule type" value="Genomic_DNA"/>
</dbReference>
<feature type="compositionally biased region" description="Pro residues" evidence="1">
    <location>
        <begin position="325"/>
        <end position="340"/>
    </location>
</feature>